<dbReference type="EMBL" id="UOFR01000001">
    <property type="protein sequence ID" value="VAW90616.1"/>
    <property type="molecule type" value="Genomic_DNA"/>
</dbReference>
<sequence>MKRTKHAKDITDRFREMVEQDGNTLADKHYDELALLIEAGIDTALVEKLEKIADKVNKLAGNIRNDAELFS</sequence>
<reference evidence="1" key="1">
    <citation type="submission" date="2018-06" db="EMBL/GenBank/DDBJ databases">
        <authorList>
            <person name="Zhirakovskaya E."/>
        </authorList>
    </citation>
    <scope>NUCLEOTIDE SEQUENCE</scope>
</reference>
<accession>A0A3B1AD93</accession>
<evidence type="ECO:0000313" key="1">
    <source>
        <dbReference type="EMBL" id="VAW90616.1"/>
    </source>
</evidence>
<proteinExistence type="predicted"/>
<protein>
    <submittedName>
        <fullName evidence="1">Uncharacterized protein</fullName>
    </submittedName>
</protein>
<gene>
    <name evidence="1" type="ORF">MNBD_GAMMA21-57</name>
</gene>
<dbReference type="AlphaFoldDB" id="A0A3B1AD93"/>
<organism evidence="1">
    <name type="scientific">hydrothermal vent metagenome</name>
    <dbReference type="NCBI Taxonomy" id="652676"/>
    <lineage>
        <taxon>unclassified sequences</taxon>
        <taxon>metagenomes</taxon>
        <taxon>ecological metagenomes</taxon>
    </lineage>
</organism>
<name>A0A3B1AD93_9ZZZZ</name>